<evidence type="ECO:0000313" key="2">
    <source>
        <dbReference type="EMBL" id="MPN51540.1"/>
    </source>
</evidence>
<keyword evidence="1" id="KW-1133">Transmembrane helix</keyword>
<dbReference type="AlphaFoldDB" id="A0A645IK94"/>
<keyword evidence="1" id="KW-0812">Transmembrane</keyword>
<dbReference type="EMBL" id="VSSQ01116758">
    <property type="protein sequence ID" value="MPN51540.1"/>
    <property type="molecule type" value="Genomic_DNA"/>
</dbReference>
<comment type="caution">
    <text evidence="2">The sequence shown here is derived from an EMBL/GenBank/DDBJ whole genome shotgun (WGS) entry which is preliminary data.</text>
</comment>
<feature type="transmembrane region" description="Helical" evidence="1">
    <location>
        <begin position="46"/>
        <end position="68"/>
    </location>
</feature>
<feature type="transmembrane region" description="Helical" evidence="1">
    <location>
        <begin position="6"/>
        <end position="26"/>
    </location>
</feature>
<organism evidence="2">
    <name type="scientific">bioreactor metagenome</name>
    <dbReference type="NCBI Taxonomy" id="1076179"/>
    <lineage>
        <taxon>unclassified sequences</taxon>
        <taxon>metagenomes</taxon>
        <taxon>ecological metagenomes</taxon>
    </lineage>
</organism>
<reference evidence="2" key="1">
    <citation type="submission" date="2019-08" db="EMBL/GenBank/DDBJ databases">
        <authorList>
            <person name="Kucharzyk K."/>
            <person name="Murdoch R.W."/>
            <person name="Higgins S."/>
            <person name="Loffler F."/>
        </authorList>
    </citation>
    <scope>NUCLEOTIDE SEQUENCE</scope>
</reference>
<keyword evidence="1" id="KW-0472">Membrane</keyword>
<proteinExistence type="predicted"/>
<protein>
    <submittedName>
        <fullName evidence="2">Uncharacterized protein</fullName>
    </submittedName>
</protein>
<gene>
    <name evidence="2" type="ORF">SDC9_199188</name>
</gene>
<accession>A0A645IK94</accession>
<name>A0A645IK94_9ZZZZ</name>
<sequence length="73" mass="8186">MNNPTLLGCMLGTMFLSGVVLGYLLLHPKFRCRDGWPHTTKKVAAYIFMISAAYLVVVGLGSWFYSIYHLIMG</sequence>
<evidence type="ECO:0000256" key="1">
    <source>
        <dbReference type="SAM" id="Phobius"/>
    </source>
</evidence>